<dbReference type="RefSeq" id="XP_028353162.1">
    <property type="nucleotide sequence ID" value="XM_028497361.2"/>
</dbReference>
<name>A0A455BWM4_PHYMC</name>
<dbReference type="GeneID" id="102985867"/>
<sequence length="314" mass="32644">MNFDQKAKFLANVHINGGEHWTHGPLKQKPLVTSQGTGRAAGVGWLLAGGTVAPRGLWTPSPGPLWGGGPVGGGPPGGPRPRACFPPGLERRPPVVTDLGVPGPTRYQMPDASARESSPLPHLTIGCPHDAAPTAQGGGCRAWQTVWFPSESPFTQNADFNREQWPSPAAYQPPSPPACPAFSFGGRLAPGPPEARAHLGMLQAWGAGPRVQPLLQGPLPTGDETGPGSIAYDILPGCRLPGPCPPARFLHELLALLASSCTLGPAAYAVEDCYNSRFPSATGVVIQGLWRPKCRDTGPFCTLLSPVGAAGPPS</sequence>
<evidence type="ECO:0000313" key="2">
    <source>
        <dbReference type="RefSeq" id="XP_028353162.1"/>
    </source>
</evidence>
<dbReference type="FunCoup" id="A0A455BWM4">
    <property type="interactions" value="12"/>
</dbReference>
<reference evidence="2" key="1">
    <citation type="submission" date="2025-08" db="UniProtKB">
        <authorList>
            <consortium name="RefSeq"/>
        </authorList>
    </citation>
    <scope>IDENTIFICATION</scope>
    <source>
        <tissue evidence="2">Muscle</tissue>
    </source>
</reference>
<organism evidence="1 2">
    <name type="scientific">Physeter macrocephalus</name>
    <name type="common">Sperm whale</name>
    <name type="synonym">Physeter catodon</name>
    <dbReference type="NCBI Taxonomy" id="9755"/>
    <lineage>
        <taxon>Eukaryota</taxon>
        <taxon>Metazoa</taxon>
        <taxon>Chordata</taxon>
        <taxon>Craniata</taxon>
        <taxon>Vertebrata</taxon>
        <taxon>Euteleostomi</taxon>
        <taxon>Mammalia</taxon>
        <taxon>Eutheria</taxon>
        <taxon>Laurasiatheria</taxon>
        <taxon>Artiodactyla</taxon>
        <taxon>Whippomorpha</taxon>
        <taxon>Cetacea</taxon>
        <taxon>Odontoceti</taxon>
        <taxon>Physeteridae</taxon>
        <taxon>Physeter</taxon>
    </lineage>
</organism>
<keyword evidence="1" id="KW-1185">Reference proteome</keyword>
<protein>
    <submittedName>
        <fullName evidence="2">LOW QUALITY PROTEIN: protein STPG3</fullName>
    </submittedName>
</protein>
<dbReference type="InterPro" id="IPR010736">
    <property type="entry name" value="SHIPPO-rpt"/>
</dbReference>
<dbReference type="InParanoid" id="A0A455BWM4"/>
<dbReference type="CTD" id="441476"/>
<gene>
    <name evidence="2" type="primary">STPG3</name>
</gene>
<dbReference type="Pfam" id="PF07004">
    <property type="entry name" value="SHIPPO-rpt"/>
    <property type="match status" value="1"/>
</dbReference>
<dbReference type="OrthoDB" id="406368at2759"/>
<evidence type="ECO:0000313" key="1">
    <source>
        <dbReference type="Proteomes" id="UP000248484"/>
    </source>
</evidence>
<dbReference type="Proteomes" id="UP000248484">
    <property type="component" value="Chromosome 13"/>
</dbReference>
<dbReference type="AlphaFoldDB" id="A0A455BWM4"/>
<proteinExistence type="predicted"/>
<accession>A0A455BWM4</accession>
<dbReference type="KEGG" id="pcad:102985867"/>